<gene>
    <name evidence="1" type="ORF">GCM10023210_33100</name>
</gene>
<sequence length="108" mass="12471">MNINLISFISEYNRAKMISIYEPLEVLKKLSERDGDELAIASLTYRLEILNFDENAFEKALANTNFNLEEKLKTVNGVEITTKDFLKIISMEIGKEVARYYDGEVEKI</sequence>
<reference evidence="2" key="1">
    <citation type="journal article" date="2019" name="Int. J. Syst. Evol. Microbiol.">
        <title>The Global Catalogue of Microorganisms (GCM) 10K type strain sequencing project: providing services to taxonomists for standard genome sequencing and annotation.</title>
        <authorList>
            <consortium name="The Broad Institute Genomics Platform"/>
            <consortium name="The Broad Institute Genome Sequencing Center for Infectious Disease"/>
            <person name="Wu L."/>
            <person name="Ma J."/>
        </authorList>
    </citation>
    <scope>NUCLEOTIDE SEQUENCE [LARGE SCALE GENOMIC DNA]</scope>
    <source>
        <strain evidence="2">JCM 18019</strain>
    </source>
</reference>
<accession>A0ABP9MNH3</accession>
<comment type="caution">
    <text evidence="1">The sequence shown here is derived from an EMBL/GenBank/DDBJ whole genome shotgun (WGS) entry which is preliminary data.</text>
</comment>
<dbReference type="Proteomes" id="UP001500353">
    <property type="component" value="Unassembled WGS sequence"/>
</dbReference>
<evidence type="ECO:0000313" key="1">
    <source>
        <dbReference type="EMBL" id="GAA5097751.1"/>
    </source>
</evidence>
<name>A0ABP9MNH3_9FLAO</name>
<protein>
    <submittedName>
        <fullName evidence="1">Uncharacterized protein</fullName>
    </submittedName>
</protein>
<proteinExistence type="predicted"/>
<keyword evidence="2" id="KW-1185">Reference proteome</keyword>
<dbReference type="RefSeq" id="WP_345206612.1">
    <property type="nucleotide sequence ID" value="NZ_BAABHX010000006.1"/>
</dbReference>
<organism evidence="1 2">
    <name type="scientific">Chryseobacterium ginsengisoli</name>
    <dbReference type="NCBI Taxonomy" id="363853"/>
    <lineage>
        <taxon>Bacteria</taxon>
        <taxon>Pseudomonadati</taxon>
        <taxon>Bacteroidota</taxon>
        <taxon>Flavobacteriia</taxon>
        <taxon>Flavobacteriales</taxon>
        <taxon>Weeksellaceae</taxon>
        <taxon>Chryseobacterium group</taxon>
        <taxon>Chryseobacterium</taxon>
    </lineage>
</organism>
<evidence type="ECO:0000313" key="2">
    <source>
        <dbReference type="Proteomes" id="UP001500353"/>
    </source>
</evidence>
<dbReference type="EMBL" id="BAABHX010000006">
    <property type="protein sequence ID" value="GAA5097751.1"/>
    <property type="molecule type" value="Genomic_DNA"/>
</dbReference>